<protein>
    <recommendedName>
        <fullName evidence="3">DNA-binding protein</fullName>
    </recommendedName>
</protein>
<dbReference type="OrthoDB" id="3267842at2"/>
<reference evidence="1 2" key="1">
    <citation type="submission" date="2019-03" db="EMBL/GenBank/DDBJ databases">
        <title>Genomics of glacier-inhabiting Cryobacterium strains.</title>
        <authorList>
            <person name="Liu Q."/>
            <person name="Xin Y.-H."/>
        </authorList>
    </citation>
    <scope>NUCLEOTIDE SEQUENCE [LARGE SCALE GENOMIC DNA]</scope>
    <source>
        <strain evidence="1 2">Sr59</strain>
    </source>
</reference>
<evidence type="ECO:0000313" key="2">
    <source>
        <dbReference type="Proteomes" id="UP000298468"/>
    </source>
</evidence>
<accession>A0A4R9BJX7</accession>
<gene>
    <name evidence="1" type="ORF">E3T61_18500</name>
</gene>
<name>A0A4R9BJX7_9MICO</name>
<organism evidence="1 2">
    <name type="scientific">Cryobacterium lactosi</name>
    <dbReference type="NCBI Taxonomy" id="1259202"/>
    <lineage>
        <taxon>Bacteria</taxon>
        <taxon>Bacillati</taxon>
        <taxon>Actinomycetota</taxon>
        <taxon>Actinomycetes</taxon>
        <taxon>Micrococcales</taxon>
        <taxon>Microbacteriaceae</taxon>
        <taxon>Cryobacterium</taxon>
    </lineage>
</organism>
<evidence type="ECO:0000313" key="1">
    <source>
        <dbReference type="EMBL" id="TFD85011.1"/>
    </source>
</evidence>
<evidence type="ECO:0008006" key="3">
    <source>
        <dbReference type="Google" id="ProtNLM"/>
    </source>
</evidence>
<proteinExistence type="predicted"/>
<comment type="caution">
    <text evidence="1">The sequence shown here is derived from an EMBL/GenBank/DDBJ whole genome shotgun (WGS) entry which is preliminary data.</text>
</comment>
<dbReference type="EMBL" id="SOHM01000039">
    <property type="protein sequence ID" value="TFD85011.1"/>
    <property type="molecule type" value="Genomic_DNA"/>
</dbReference>
<dbReference type="AlphaFoldDB" id="A0A4R9BJX7"/>
<sequence length="67" mass="7453">MNTVFLAPDQVVLMLPGITRGQLAQWRYLGTGGPRYRKLGKKVLYVESEVLEWVEGSARTGTAREAS</sequence>
<keyword evidence="2" id="KW-1185">Reference proteome</keyword>
<dbReference type="Proteomes" id="UP000298468">
    <property type="component" value="Unassembled WGS sequence"/>
</dbReference>
<dbReference type="RefSeq" id="WP_134642324.1">
    <property type="nucleotide sequence ID" value="NZ_SOHM01000039.1"/>
</dbReference>